<dbReference type="EMBL" id="FOTK01000036">
    <property type="protein sequence ID" value="SFM53318.1"/>
    <property type="molecule type" value="Genomic_DNA"/>
</dbReference>
<dbReference type="Proteomes" id="UP000199048">
    <property type="component" value="Unassembled WGS sequence"/>
</dbReference>
<dbReference type="Pfam" id="PF16841">
    <property type="entry name" value="CBM60"/>
    <property type="match status" value="1"/>
</dbReference>
<feature type="non-terminal residue" evidence="2">
    <location>
        <position position="1"/>
    </location>
</feature>
<evidence type="ECO:0000259" key="1">
    <source>
        <dbReference type="Pfam" id="PF16841"/>
    </source>
</evidence>
<dbReference type="STRING" id="582667.SAMN05192568_103656"/>
<name>A0A1I4RM49_9HYPH</name>
<dbReference type="RefSeq" id="WP_280142356.1">
    <property type="nucleotide sequence ID" value="NZ_FOTK01000036.1"/>
</dbReference>
<evidence type="ECO:0000313" key="3">
    <source>
        <dbReference type="Proteomes" id="UP000199048"/>
    </source>
</evidence>
<dbReference type="AlphaFoldDB" id="A0A1I4RM49"/>
<feature type="domain" description="Carbohydrate binding module xylan-binding" evidence="1">
    <location>
        <begin position="30"/>
        <end position="111"/>
    </location>
</feature>
<protein>
    <submittedName>
        <fullName evidence="2">Ca-dependent carbohydrate-binding module xylan-binding</fullName>
    </submittedName>
</protein>
<gene>
    <name evidence="2" type="ORF">SAMN05192568_103656</name>
</gene>
<keyword evidence="3" id="KW-1185">Reference proteome</keyword>
<proteinExistence type="predicted"/>
<dbReference type="Gene3D" id="2.60.60.40">
    <property type="match status" value="1"/>
</dbReference>
<sequence>QGAQNFTFVDTAASAPTSTSIGTGSDKLLLRISQDAYQGDAQYTVSVDGKQIGGVLTAHASHAAGQSDTVTVNGDWASGGHTVAVNFLNDAWGGSASLDRNLYVDSATYGSAAVADAHLSLAGQGAQNFTFFH</sequence>
<dbReference type="InterPro" id="IPR031768">
    <property type="entry name" value="CBM60_xylan-bd"/>
</dbReference>
<organism evidence="2 3">
    <name type="scientific">Methylobacterium pseudosasicola</name>
    <dbReference type="NCBI Taxonomy" id="582667"/>
    <lineage>
        <taxon>Bacteria</taxon>
        <taxon>Pseudomonadati</taxon>
        <taxon>Pseudomonadota</taxon>
        <taxon>Alphaproteobacteria</taxon>
        <taxon>Hyphomicrobiales</taxon>
        <taxon>Methylobacteriaceae</taxon>
        <taxon>Methylobacterium</taxon>
    </lineage>
</organism>
<evidence type="ECO:0000313" key="2">
    <source>
        <dbReference type="EMBL" id="SFM53318.1"/>
    </source>
</evidence>
<accession>A0A1I4RM49</accession>
<reference evidence="3" key="1">
    <citation type="submission" date="2016-10" db="EMBL/GenBank/DDBJ databases">
        <authorList>
            <person name="Varghese N."/>
            <person name="Submissions S."/>
        </authorList>
    </citation>
    <scope>NUCLEOTIDE SEQUENCE [LARGE SCALE GENOMIC DNA]</scope>
    <source>
        <strain evidence="3">BL36</strain>
    </source>
</reference>